<evidence type="ECO:0000256" key="6">
    <source>
        <dbReference type="ARBA" id="ARBA00023315"/>
    </source>
</evidence>
<keyword evidence="6" id="KW-0012">Acyltransferase</keyword>
<keyword evidence="3" id="KW-0997">Cell inner membrane</keyword>
<dbReference type="Proteomes" id="UP000184517">
    <property type="component" value="Unassembled WGS sequence"/>
</dbReference>
<keyword evidence="7" id="KW-0812">Transmembrane</keyword>
<dbReference type="InterPro" id="IPR004960">
    <property type="entry name" value="LipA_acyltrans"/>
</dbReference>
<dbReference type="PIRSF" id="PIRSF026649">
    <property type="entry name" value="MsbB"/>
    <property type="match status" value="1"/>
</dbReference>
<dbReference type="PANTHER" id="PTHR30606:SF9">
    <property type="entry name" value="LIPID A BIOSYNTHESIS LAUROYLTRANSFERASE"/>
    <property type="match status" value="1"/>
</dbReference>
<dbReference type="CDD" id="cd07984">
    <property type="entry name" value="LPLAT_LABLAT-like"/>
    <property type="match status" value="1"/>
</dbReference>
<dbReference type="STRING" id="1122206.SAMN02745753_00365"/>
<evidence type="ECO:0000256" key="5">
    <source>
        <dbReference type="ARBA" id="ARBA00023136"/>
    </source>
</evidence>
<comment type="subcellular location">
    <subcellularLocation>
        <location evidence="1">Cell inner membrane</location>
    </subcellularLocation>
</comment>
<evidence type="ECO:0000256" key="1">
    <source>
        <dbReference type="ARBA" id="ARBA00004533"/>
    </source>
</evidence>
<dbReference type="PANTHER" id="PTHR30606">
    <property type="entry name" value="LIPID A BIOSYNTHESIS LAUROYL ACYLTRANSFERASE"/>
    <property type="match status" value="1"/>
</dbReference>
<keyword evidence="4 8" id="KW-0808">Transferase</keyword>
<keyword evidence="2" id="KW-1003">Cell membrane</keyword>
<keyword evidence="9" id="KW-1185">Reference proteome</keyword>
<dbReference type="EMBL" id="FQVF01000002">
    <property type="protein sequence ID" value="SHE47410.1"/>
    <property type="molecule type" value="Genomic_DNA"/>
</dbReference>
<dbReference type="OrthoDB" id="9803456at2"/>
<gene>
    <name evidence="8" type="ORF">SAMN02745753_00365</name>
</gene>
<dbReference type="GO" id="GO:0009247">
    <property type="term" value="P:glycolipid biosynthetic process"/>
    <property type="evidence" value="ECO:0007669"/>
    <property type="project" value="UniProtKB-ARBA"/>
</dbReference>
<dbReference type="SUPFAM" id="SSF69593">
    <property type="entry name" value="Glycerol-3-phosphate (1)-acyltransferase"/>
    <property type="match status" value="1"/>
</dbReference>
<dbReference type="GO" id="GO:0016746">
    <property type="term" value="F:acyltransferase activity"/>
    <property type="evidence" value="ECO:0007669"/>
    <property type="project" value="UniProtKB-KW"/>
</dbReference>
<dbReference type="RefSeq" id="WP_072838002.1">
    <property type="nucleotide sequence ID" value="NZ_FQVF01000002.1"/>
</dbReference>
<evidence type="ECO:0000256" key="7">
    <source>
        <dbReference type="SAM" id="Phobius"/>
    </source>
</evidence>
<organism evidence="8 9">
    <name type="scientific">Marinomonas polaris DSM 16579</name>
    <dbReference type="NCBI Taxonomy" id="1122206"/>
    <lineage>
        <taxon>Bacteria</taxon>
        <taxon>Pseudomonadati</taxon>
        <taxon>Pseudomonadota</taxon>
        <taxon>Gammaproteobacteria</taxon>
        <taxon>Oceanospirillales</taxon>
        <taxon>Oceanospirillaceae</taxon>
        <taxon>Marinomonas</taxon>
    </lineage>
</organism>
<protein>
    <submittedName>
        <fullName evidence="8">KDO2-lipid IV(A) lauroyltransferase</fullName>
    </submittedName>
</protein>
<evidence type="ECO:0000256" key="3">
    <source>
        <dbReference type="ARBA" id="ARBA00022519"/>
    </source>
</evidence>
<reference evidence="9" key="1">
    <citation type="submission" date="2016-11" db="EMBL/GenBank/DDBJ databases">
        <authorList>
            <person name="Varghese N."/>
            <person name="Submissions S."/>
        </authorList>
    </citation>
    <scope>NUCLEOTIDE SEQUENCE [LARGE SCALE GENOMIC DNA]</scope>
    <source>
        <strain evidence="9">DSM 16579</strain>
    </source>
</reference>
<evidence type="ECO:0000256" key="4">
    <source>
        <dbReference type="ARBA" id="ARBA00022679"/>
    </source>
</evidence>
<name>A0A1M4TSE0_9GAMM</name>
<sequence length="308" mass="35898">MAKQSTLNKSIFKFMGPKHWLSWFAMGIAYVLSFLPWSLQQVLGKYLGRTLHAIAKRRRHICDVNLKICYPEMSDTERKNLTKAHFESMGKGTIETFSSWFQSQKKFQSRITFEGQDIVDKVLAKGRGCILISGHFSSLDFCGSQMPRFIDAHPIYKLQTNPVMNWVMERQRKAIFSKTIERTNMREVLKSLKQNKAVWYAVDQDYGRKNSVFAPFYGHQCATIAHIGRIANMTNAPVVLYDYGRTKNGYLLKLTEVENYPSQDDVENATRINELMEKVIEPKKEQYYWTHRRFKTQPIHGDPSPYDK</sequence>
<dbReference type="GO" id="GO:0005886">
    <property type="term" value="C:plasma membrane"/>
    <property type="evidence" value="ECO:0007669"/>
    <property type="project" value="UniProtKB-SubCell"/>
</dbReference>
<accession>A0A1M4TSE0</accession>
<keyword evidence="5 7" id="KW-0472">Membrane</keyword>
<evidence type="ECO:0000313" key="8">
    <source>
        <dbReference type="EMBL" id="SHE47410.1"/>
    </source>
</evidence>
<keyword evidence="7" id="KW-1133">Transmembrane helix</keyword>
<dbReference type="AlphaFoldDB" id="A0A1M4TSE0"/>
<evidence type="ECO:0000256" key="2">
    <source>
        <dbReference type="ARBA" id="ARBA00022475"/>
    </source>
</evidence>
<dbReference type="Pfam" id="PF03279">
    <property type="entry name" value="Lip_A_acyltrans"/>
    <property type="match status" value="1"/>
</dbReference>
<feature type="transmembrane region" description="Helical" evidence="7">
    <location>
        <begin position="20"/>
        <end position="39"/>
    </location>
</feature>
<proteinExistence type="predicted"/>
<evidence type="ECO:0000313" key="9">
    <source>
        <dbReference type="Proteomes" id="UP000184517"/>
    </source>
</evidence>